<evidence type="ECO:0000256" key="1">
    <source>
        <dbReference type="ARBA" id="ARBA00022603"/>
    </source>
</evidence>
<dbReference type="InterPro" id="IPR050078">
    <property type="entry name" value="Ribosomal_L11_MeTrfase_PrmA"/>
</dbReference>
<dbReference type="PANTHER" id="PTHR43648">
    <property type="entry name" value="ELECTRON TRANSFER FLAVOPROTEIN BETA SUBUNIT LYSINE METHYLTRANSFERASE"/>
    <property type="match status" value="1"/>
</dbReference>
<keyword evidence="4" id="KW-1185">Reference proteome</keyword>
<gene>
    <name evidence="3" type="ORF">JCR33_18930</name>
</gene>
<organism evidence="3 4">
    <name type="scientific">Acuticoccus mangrovi</name>
    <dbReference type="NCBI Taxonomy" id="2796142"/>
    <lineage>
        <taxon>Bacteria</taxon>
        <taxon>Pseudomonadati</taxon>
        <taxon>Pseudomonadota</taxon>
        <taxon>Alphaproteobacteria</taxon>
        <taxon>Hyphomicrobiales</taxon>
        <taxon>Amorphaceae</taxon>
        <taxon>Acuticoccus</taxon>
    </lineage>
</organism>
<name>A0A934IU67_9HYPH</name>
<dbReference type="GO" id="GO:0032259">
    <property type="term" value="P:methylation"/>
    <property type="evidence" value="ECO:0007669"/>
    <property type="project" value="UniProtKB-KW"/>
</dbReference>
<dbReference type="GO" id="GO:0016279">
    <property type="term" value="F:protein-lysine N-methyltransferase activity"/>
    <property type="evidence" value="ECO:0007669"/>
    <property type="project" value="TreeGrafter"/>
</dbReference>
<dbReference type="SUPFAM" id="SSF53335">
    <property type="entry name" value="S-adenosyl-L-methionine-dependent methyltransferases"/>
    <property type="match status" value="1"/>
</dbReference>
<accession>A0A934IU67</accession>
<dbReference type="Pfam" id="PF06325">
    <property type="entry name" value="PrmA"/>
    <property type="match status" value="1"/>
</dbReference>
<dbReference type="PANTHER" id="PTHR43648:SF1">
    <property type="entry name" value="ELECTRON TRANSFER FLAVOPROTEIN BETA SUBUNIT LYSINE METHYLTRANSFERASE"/>
    <property type="match status" value="1"/>
</dbReference>
<reference evidence="3" key="1">
    <citation type="submission" date="2020-12" db="EMBL/GenBank/DDBJ databases">
        <title>Bacterial taxonomy.</title>
        <authorList>
            <person name="Pan X."/>
        </authorList>
    </citation>
    <scope>NUCLEOTIDE SEQUENCE</scope>
    <source>
        <strain evidence="3">B2012</strain>
    </source>
</reference>
<evidence type="ECO:0000313" key="3">
    <source>
        <dbReference type="EMBL" id="MBJ3777789.1"/>
    </source>
</evidence>
<proteinExistence type="predicted"/>
<keyword evidence="1 3" id="KW-0489">Methyltransferase</keyword>
<evidence type="ECO:0000313" key="4">
    <source>
        <dbReference type="Proteomes" id="UP000609531"/>
    </source>
</evidence>
<dbReference type="InterPro" id="IPR029063">
    <property type="entry name" value="SAM-dependent_MTases_sf"/>
</dbReference>
<comment type="caution">
    <text evidence="3">The sequence shown here is derived from an EMBL/GenBank/DDBJ whole genome shotgun (WGS) entry which is preliminary data.</text>
</comment>
<dbReference type="AlphaFoldDB" id="A0A934IU67"/>
<sequence length="180" mass="18834">MTEDELGETGLPPPFWAFAWAGGQALARYVLDAPELVRGKRVLDLGAGGGIAGIAAALCGAASVRAAEIDPFARTAISLNAALNGVSLAPVGEDLLDGPADADVVLAGDIFYEKPLATRAYGFLVRADEAGALVLIGDPKRSYLPADRLTIAATYTIPGNAALEDQDVKRTSVWRLAERW</sequence>
<dbReference type="EMBL" id="JAEKJA010000020">
    <property type="protein sequence ID" value="MBJ3777789.1"/>
    <property type="molecule type" value="Genomic_DNA"/>
</dbReference>
<evidence type="ECO:0000256" key="2">
    <source>
        <dbReference type="ARBA" id="ARBA00022679"/>
    </source>
</evidence>
<keyword evidence="2" id="KW-0808">Transferase</keyword>
<dbReference type="Proteomes" id="UP000609531">
    <property type="component" value="Unassembled WGS sequence"/>
</dbReference>
<protein>
    <submittedName>
        <fullName evidence="3">Methyltransferase</fullName>
    </submittedName>
</protein>
<dbReference type="Gene3D" id="3.40.50.150">
    <property type="entry name" value="Vaccinia Virus protein VP39"/>
    <property type="match status" value="1"/>
</dbReference>